<sequence length="149" mass="16637">MIHATATRPRGGSPQVKANLFFPSALHLARPRRPPPLRLLHRHQPRPPPPTRRRGARRGRIEPTESIRVARRHQPRPCLRSSAQILPPFSSSPSPFSPTPPPRRQAPYCGQRSSRSGSLELRSRCGSSAYRKGAPVLLRDPDADVRPAH</sequence>
<reference evidence="2 3" key="1">
    <citation type="submission" date="2020-05" db="EMBL/GenBank/DDBJ databases">
        <title>WGS assembly of Panicum virgatum.</title>
        <authorList>
            <person name="Lovell J.T."/>
            <person name="Jenkins J."/>
            <person name="Shu S."/>
            <person name="Juenger T.E."/>
            <person name="Schmutz J."/>
        </authorList>
    </citation>
    <scope>NUCLEOTIDE SEQUENCE [LARGE SCALE GENOMIC DNA]</scope>
    <source>
        <strain evidence="3">cv. AP13</strain>
    </source>
</reference>
<organism evidence="2 3">
    <name type="scientific">Panicum virgatum</name>
    <name type="common">Blackwell switchgrass</name>
    <dbReference type="NCBI Taxonomy" id="38727"/>
    <lineage>
        <taxon>Eukaryota</taxon>
        <taxon>Viridiplantae</taxon>
        <taxon>Streptophyta</taxon>
        <taxon>Embryophyta</taxon>
        <taxon>Tracheophyta</taxon>
        <taxon>Spermatophyta</taxon>
        <taxon>Magnoliopsida</taxon>
        <taxon>Liliopsida</taxon>
        <taxon>Poales</taxon>
        <taxon>Poaceae</taxon>
        <taxon>PACMAD clade</taxon>
        <taxon>Panicoideae</taxon>
        <taxon>Panicodae</taxon>
        <taxon>Paniceae</taxon>
        <taxon>Panicinae</taxon>
        <taxon>Panicum</taxon>
        <taxon>Panicum sect. Hiantes</taxon>
    </lineage>
</organism>
<accession>A0A8T0SCQ5</accession>
<feature type="compositionally biased region" description="Pro residues" evidence="1">
    <location>
        <begin position="95"/>
        <end position="104"/>
    </location>
</feature>
<dbReference type="Proteomes" id="UP000823388">
    <property type="component" value="Chromosome 5K"/>
</dbReference>
<evidence type="ECO:0000256" key="1">
    <source>
        <dbReference type="SAM" id="MobiDB-lite"/>
    </source>
</evidence>
<name>A0A8T0SCQ5_PANVG</name>
<gene>
    <name evidence="2" type="ORF">PVAP13_5KG154707</name>
</gene>
<dbReference type="AlphaFoldDB" id="A0A8T0SCQ5"/>
<keyword evidence="3" id="KW-1185">Reference proteome</keyword>
<feature type="compositionally biased region" description="Low complexity" evidence="1">
    <location>
        <begin position="112"/>
        <end position="128"/>
    </location>
</feature>
<feature type="compositionally biased region" description="Basic residues" evidence="1">
    <location>
        <begin position="29"/>
        <end position="58"/>
    </location>
</feature>
<evidence type="ECO:0000313" key="2">
    <source>
        <dbReference type="EMBL" id="KAG2596341.1"/>
    </source>
</evidence>
<feature type="compositionally biased region" description="Basic and acidic residues" evidence="1">
    <location>
        <begin position="139"/>
        <end position="149"/>
    </location>
</feature>
<dbReference type="EMBL" id="CM029045">
    <property type="protein sequence ID" value="KAG2596341.1"/>
    <property type="molecule type" value="Genomic_DNA"/>
</dbReference>
<comment type="caution">
    <text evidence="2">The sequence shown here is derived from an EMBL/GenBank/DDBJ whole genome shotgun (WGS) entry which is preliminary data.</text>
</comment>
<protein>
    <submittedName>
        <fullName evidence="2">Uncharacterized protein</fullName>
    </submittedName>
</protein>
<feature type="region of interest" description="Disordered" evidence="1">
    <location>
        <begin position="25"/>
        <end position="149"/>
    </location>
</feature>
<proteinExistence type="predicted"/>
<evidence type="ECO:0000313" key="3">
    <source>
        <dbReference type="Proteomes" id="UP000823388"/>
    </source>
</evidence>